<dbReference type="EMBL" id="JAERRJ010000014">
    <property type="protein sequence ID" value="MBL1079092.1"/>
    <property type="molecule type" value="Genomic_DNA"/>
</dbReference>
<feature type="signal peptide" evidence="1">
    <location>
        <begin position="1"/>
        <end position="23"/>
    </location>
</feature>
<keyword evidence="3" id="KW-1185">Reference proteome</keyword>
<organism evidence="2 3">
    <name type="scientific">Nocardia acididurans</name>
    <dbReference type="NCBI Taxonomy" id="2802282"/>
    <lineage>
        <taxon>Bacteria</taxon>
        <taxon>Bacillati</taxon>
        <taxon>Actinomycetota</taxon>
        <taxon>Actinomycetes</taxon>
        <taxon>Mycobacteriales</taxon>
        <taxon>Nocardiaceae</taxon>
        <taxon>Nocardia</taxon>
    </lineage>
</organism>
<name>A0ABS1MEM5_9NOCA</name>
<sequence length="106" mass="11607">MLRQAIAVGIVATAMLGFGGAVAHAFTPQDELRFHLMQDQHQSDAYKTRSISLGHKTCAEIERTPSRKAALIAFDRQHPATNVGMNGMTATEIDIMAYCPAHMLRP</sequence>
<accession>A0ABS1MEM5</accession>
<dbReference type="Proteomes" id="UP000602198">
    <property type="component" value="Unassembled WGS sequence"/>
</dbReference>
<reference evidence="2 3" key="1">
    <citation type="submission" date="2021-01" db="EMBL/GenBank/DDBJ databases">
        <title>WGS of actinomycetes isolated from Thailand.</title>
        <authorList>
            <person name="Thawai C."/>
        </authorList>
    </citation>
    <scope>NUCLEOTIDE SEQUENCE [LARGE SCALE GENOMIC DNA]</scope>
    <source>
        <strain evidence="2 3">LPG 2</strain>
    </source>
</reference>
<protein>
    <submittedName>
        <fullName evidence="2">DUF732 domain-containing protein</fullName>
    </submittedName>
</protein>
<feature type="chain" id="PRO_5045598358" evidence="1">
    <location>
        <begin position="24"/>
        <end position="106"/>
    </location>
</feature>
<proteinExistence type="predicted"/>
<comment type="caution">
    <text evidence="2">The sequence shown here is derived from an EMBL/GenBank/DDBJ whole genome shotgun (WGS) entry which is preliminary data.</text>
</comment>
<evidence type="ECO:0000256" key="1">
    <source>
        <dbReference type="SAM" id="SignalP"/>
    </source>
</evidence>
<keyword evidence="1" id="KW-0732">Signal</keyword>
<evidence type="ECO:0000313" key="3">
    <source>
        <dbReference type="Proteomes" id="UP000602198"/>
    </source>
</evidence>
<evidence type="ECO:0000313" key="2">
    <source>
        <dbReference type="EMBL" id="MBL1079092.1"/>
    </source>
</evidence>
<dbReference type="RefSeq" id="WP_201954969.1">
    <property type="nucleotide sequence ID" value="NZ_JAERRJ010000014.1"/>
</dbReference>
<gene>
    <name evidence="2" type="ORF">JK358_32280</name>
</gene>